<evidence type="ECO:0000313" key="4">
    <source>
        <dbReference type="Proteomes" id="UP001231197"/>
    </source>
</evidence>
<dbReference type="Gene3D" id="3.90.470.20">
    <property type="entry name" value="4'-phosphopantetheinyl transferase domain"/>
    <property type="match status" value="1"/>
</dbReference>
<dbReference type="Pfam" id="PF01648">
    <property type="entry name" value="ACPS"/>
    <property type="match status" value="1"/>
</dbReference>
<keyword evidence="4" id="KW-1185">Reference proteome</keyword>
<dbReference type="GO" id="GO:0016740">
    <property type="term" value="F:transferase activity"/>
    <property type="evidence" value="ECO:0007669"/>
    <property type="project" value="UniProtKB-KW"/>
</dbReference>
<protein>
    <submittedName>
        <fullName evidence="3">4'-phosphopantetheinyl transferase superfamily protein</fullName>
    </submittedName>
</protein>
<comment type="caution">
    <text evidence="3">The sequence shown here is derived from an EMBL/GenBank/DDBJ whole genome shotgun (WGS) entry which is preliminary data.</text>
</comment>
<evidence type="ECO:0000259" key="2">
    <source>
        <dbReference type="Pfam" id="PF01648"/>
    </source>
</evidence>
<dbReference type="InterPro" id="IPR037143">
    <property type="entry name" value="4-PPantetheinyl_Trfase_dom_sf"/>
</dbReference>
<dbReference type="InterPro" id="IPR008278">
    <property type="entry name" value="4-PPantetheinyl_Trfase_dom"/>
</dbReference>
<dbReference type="RefSeq" id="WP_290205187.1">
    <property type="nucleotide sequence ID" value="NZ_JASDDK010000001.1"/>
</dbReference>
<accession>A0ABT7ZR40</accession>
<proteinExistence type="predicted"/>
<dbReference type="EMBL" id="JASDDK010000001">
    <property type="protein sequence ID" value="MDN3491485.1"/>
    <property type="molecule type" value="Genomic_DNA"/>
</dbReference>
<feature type="domain" description="4'-phosphopantetheinyl transferase" evidence="2">
    <location>
        <begin position="2"/>
        <end position="99"/>
    </location>
</feature>
<sequence>MVGNDIVDLVEAKSASNWQRPRFLEKLFTKAEQELIYNSENKFLMVWRLWSMKEASYKLYTQQNPSRFYNPKGFECHIENENGTVRYNNFKCQTKTKYTSNYILSEARISDFKMTSKVIGLKSDITNIQSEIMKQTLLNEISTLFQVSILDLKFKKSELGIPSVIINSEEIPVSLSYHGSFGAYVI</sequence>
<organism evidence="3 4">
    <name type="scientific">Winogradskyella bathintestinalis</name>
    <dbReference type="NCBI Taxonomy" id="3035208"/>
    <lineage>
        <taxon>Bacteria</taxon>
        <taxon>Pseudomonadati</taxon>
        <taxon>Bacteroidota</taxon>
        <taxon>Flavobacteriia</taxon>
        <taxon>Flavobacteriales</taxon>
        <taxon>Flavobacteriaceae</taxon>
        <taxon>Winogradskyella</taxon>
    </lineage>
</organism>
<dbReference type="SUPFAM" id="SSF56214">
    <property type="entry name" value="4'-phosphopantetheinyl transferase"/>
    <property type="match status" value="1"/>
</dbReference>
<gene>
    <name evidence="3" type="ORF">QMA06_02045</name>
</gene>
<keyword evidence="1 3" id="KW-0808">Transferase</keyword>
<dbReference type="Proteomes" id="UP001231197">
    <property type="component" value="Unassembled WGS sequence"/>
</dbReference>
<name>A0ABT7ZR40_9FLAO</name>
<evidence type="ECO:0000313" key="3">
    <source>
        <dbReference type="EMBL" id="MDN3491485.1"/>
    </source>
</evidence>
<reference evidence="3 4" key="1">
    <citation type="journal article" date="2023" name="Int. J. Syst. Evol. Microbiol.">
        <title>Winogradskyella bathintestinalis sp. nov., isolated from the intestine of the deep-sea loosejaw dragonfish, Malacosteus niger.</title>
        <authorList>
            <person name="Uniacke-Lowe S."/>
            <person name="Johnson C.N."/>
            <person name="Stanton C."/>
            <person name="Hill C."/>
            <person name="Ross P."/>
        </authorList>
    </citation>
    <scope>NUCLEOTIDE SEQUENCE [LARGE SCALE GENOMIC DNA]</scope>
    <source>
        <strain evidence="3 4">APC 3343</strain>
    </source>
</reference>
<evidence type="ECO:0000256" key="1">
    <source>
        <dbReference type="ARBA" id="ARBA00022679"/>
    </source>
</evidence>